<accession>A0A229UPR9</accession>
<keyword evidence="1" id="KW-0547">Nucleotide-binding</keyword>
<dbReference type="Proteomes" id="UP000215509">
    <property type="component" value="Unassembled WGS sequence"/>
</dbReference>
<dbReference type="InterPro" id="IPR026838">
    <property type="entry name" value="YheC/D"/>
</dbReference>
<organism evidence="1 2">
    <name type="scientific">Paenibacillus rigui</name>
    <dbReference type="NCBI Taxonomy" id="554312"/>
    <lineage>
        <taxon>Bacteria</taxon>
        <taxon>Bacillati</taxon>
        <taxon>Bacillota</taxon>
        <taxon>Bacilli</taxon>
        <taxon>Bacillales</taxon>
        <taxon>Paenibacillaceae</taxon>
        <taxon>Paenibacillus</taxon>
    </lineage>
</organism>
<evidence type="ECO:0000313" key="2">
    <source>
        <dbReference type="Proteomes" id="UP000215509"/>
    </source>
</evidence>
<proteinExistence type="predicted"/>
<keyword evidence="1" id="KW-0067">ATP-binding</keyword>
<dbReference type="RefSeq" id="WP_094015783.1">
    <property type="nucleotide sequence ID" value="NZ_NMQW01000022.1"/>
</dbReference>
<protein>
    <submittedName>
        <fullName evidence="1">ATP-binding protein</fullName>
    </submittedName>
</protein>
<reference evidence="1 2" key="1">
    <citation type="submission" date="2017-07" db="EMBL/GenBank/DDBJ databases">
        <title>Genome sequencing and assembly of Paenibacillus rigui.</title>
        <authorList>
            <person name="Mayilraj S."/>
        </authorList>
    </citation>
    <scope>NUCLEOTIDE SEQUENCE [LARGE SCALE GENOMIC DNA]</scope>
    <source>
        <strain evidence="1 2">JCM 16352</strain>
    </source>
</reference>
<evidence type="ECO:0000313" key="1">
    <source>
        <dbReference type="EMBL" id="OXM85422.1"/>
    </source>
</evidence>
<dbReference type="Pfam" id="PF14398">
    <property type="entry name" value="ATPgrasp_YheCD"/>
    <property type="match status" value="1"/>
</dbReference>
<dbReference type="GO" id="GO:0005524">
    <property type="term" value="F:ATP binding"/>
    <property type="evidence" value="ECO:0007669"/>
    <property type="project" value="UniProtKB-KW"/>
</dbReference>
<keyword evidence="2" id="KW-1185">Reference proteome</keyword>
<dbReference type="SUPFAM" id="SSF56059">
    <property type="entry name" value="Glutathione synthetase ATP-binding domain-like"/>
    <property type="match status" value="1"/>
</dbReference>
<dbReference type="EMBL" id="NMQW01000022">
    <property type="protein sequence ID" value="OXM85422.1"/>
    <property type="molecule type" value="Genomic_DNA"/>
</dbReference>
<gene>
    <name evidence="1" type="ORF">CF651_15545</name>
</gene>
<sequence>MAKPVVGILVHRNGNVIRNARFLRDLVRESDKLGAHVYVFSHLDLNERSRTIRGFTPDSGGRWRMGTHPWPDVVIDFCRKLYKPFREMRRRQDLFTYANHKFTYKWRAMRLFADSDRVKQWIPETLMYSAPELERMLQKHPIVYVKPGNGTGGHSVAKIQKVSGGYWIRGRKRSGAVVNQKVGSMKAAVRWFNRWVQSQQIRSGKFMIQQGLDLELIPGRMVDTRLLIQKDGSGQWGVTGKVLRVGGRNSPTTNLLYGDGKALRFETFMKDRFGAQKAGEIDRECERLAHQLMGVVEDRFGSMIEFGLDVGIDVQGNVWLIEANPKPSHDAFLKSKELACYQASIRKPLEYAMYVANQSASAPEYSNFV</sequence>
<dbReference type="AlphaFoldDB" id="A0A229UPR9"/>
<comment type="caution">
    <text evidence="1">The sequence shown here is derived from an EMBL/GenBank/DDBJ whole genome shotgun (WGS) entry which is preliminary data.</text>
</comment>
<name>A0A229UPR9_9BACL</name>
<dbReference type="OrthoDB" id="7869153at2"/>